<dbReference type="SUPFAM" id="SSF53850">
    <property type="entry name" value="Periplasmic binding protein-like II"/>
    <property type="match status" value="1"/>
</dbReference>
<keyword evidence="1" id="KW-0732">Signal</keyword>
<dbReference type="Gene3D" id="3.40.190.10">
    <property type="entry name" value="Periplasmic binding protein-like II"/>
    <property type="match status" value="2"/>
</dbReference>
<reference evidence="2" key="1">
    <citation type="submission" date="2023-07" db="EMBL/GenBank/DDBJ databases">
        <title>Genome content predicts the carbon catabolic preferences of heterotrophic bacteria.</title>
        <authorList>
            <person name="Gralka M."/>
        </authorList>
    </citation>
    <scope>NUCLEOTIDE SEQUENCE</scope>
    <source>
        <strain evidence="2">I3M17_2</strain>
    </source>
</reference>
<proteinExistence type="predicted"/>
<accession>A0AAW7X6W3</accession>
<evidence type="ECO:0000256" key="1">
    <source>
        <dbReference type="SAM" id="SignalP"/>
    </source>
</evidence>
<dbReference type="AlphaFoldDB" id="A0AAW7X6W3"/>
<evidence type="ECO:0000313" key="3">
    <source>
        <dbReference type="Proteomes" id="UP001169760"/>
    </source>
</evidence>
<gene>
    <name evidence="2" type="ORF">Q4521_07165</name>
</gene>
<sequence length="298" mass="34146">MNLKSLFVLAAIGLVSANCFSQNTIKSPAPTPSGSNVALFVLHKIAEVQGGYEVVYPYEGQERPSFAKQLADFEAGDLDVMWTLANRKYEEDYQAIYYPLYYGMFGLRLPIVTNENLQMFRGVKTLNDLKRFKVGQGLGWADTDILQANGLDVVEVTKYPNHFPMLEGERFDYFPRAMHEPWSEVKTWSKYNLTVDPHIVIRYKVGFYFFVKKKDVALIRYLNEGMAKLEENGMHKQIFLDDEEVQMAFRNSNLENRIVIDLANPELTKNTPSDDSGLWLDINNLDEWLRGQSGATPE</sequence>
<dbReference type="RefSeq" id="WP_303492134.1">
    <property type="nucleotide sequence ID" value="NZ_JAUOPB010000004.1"/>
</dbReference>
<dbReference type="EMBL" id="JAUOPB010000004">
    <property type="protein sequence ID" value="MDO6422248.1"/>
    <property type="molecule type" value="Genomic_DNA"/>
</dbReference>
<dbReference type="Proteomes" id="UP001169760">
    <property type="component" value="Unassembled WGS sequence"/>
</dbReference>
<evidence type="ECO:0000313" key="2">
    <source>
        <dbReference type="EMBL" id="MDO6422248.1"/>
    </source>
</evidence>
<protein>
    <submittedName>
        <fullName evidence="2">Transporter substrate-binding domain-containing protein</fullName>
    </submittedName>
</protein>
<comment type="caution">
    <text evidence="2">The sequence shown here is derived from an EMBL/GenBank/DDBJ whole genome shotgun (WGS) entry which is preliminary data.</text>
</comment>
<feature type="chain" id="PRO_5043891474" evidence="1">
    <location>
        <begin position="22"/>
        <end position="298"/>
    </location>
</feature>
<organism evidence="2 3">
    <name type="scientific">Saccharophagus degradans</name>
    <dbReference type="NCBI Taxonomy" id="86304"/>
    <lineage>
        <taxon>Bacteria</taxon>
        <taxon>Pseudomonadati</taxon>
        <taxon>Pseudomonadota</taxon>
        <taxon>Gammaproteobacteria</taxon>
        <taxon>Cellvibrionales</taxon>
        <taxon>Cellvibrionaceae</taxon>
        <taxon>Saccharophagus</taxon>
    </lineage>
</organism>
<name>A0AAW7X6W3_9GAMM</name>
<feature type="signal peptide" evidence="1">
    <location>
        <begin position="1"/>
        <end position="21"/>
    </location>
</feature>